<organism evidence="2 3">
    <name type="scientific">Myxozyma melibiosi</name>
    <dbReference type="NCBI Taxonomy" id="54550"/>
    <lineage>
        <taxon>Eukaryota</taxon>
        <taxon>Fungi</taxon>
        <taxon>Dikarya</taxon>
        <taxon>Ascomycota</taxon>
        <taxon>Saccharomycotina</taxon>
        <taxon>Lipomycetes</taxon>
        <taxon>Lipomycetales</taxon>
        <taxon>Lipomycetaceae</taxon>
        <taxon>Myxozyma</taxon>
    </lineage>
</organism>
<dbReference type="RefSeq" id="XP_064768878.1">
    <property type="nucleotide sequence ID" value="XM_064909659.1"/>
</dbReference>
<feature type="transmembrane region" description="Helical" evidence="1">
    <location>
        <begin position="6"/>
        <end position="29"/>
    </location>
</feature>
<protein>
    <submittedName>
        <fullName evidence="2">Uncharacterized protein</fullName>
    </submittedName>
</protein>
<proteinExistence type="predicted"/>
<keyword evidence="1" id="KW-1133">Transmembrane helix</keyword>
<accession>A0ABR1F7N5</accession>
<evidence type="ECO:0000313" key="2">
    <source>
        <dbReference type="EMBL" id="KAK7205845.1"/>
    </source>
</evidence>
<keyword evidence="1" id="KW-0472">Membrane</keyword>
<dbReference type="Proteomes" id="UP001498771">
    <property type="component" value="Unassembled WGS sequence"/>
</dbReference>
<dbReference type="GeneID" id="90035171"/>
<name>A0ABR1F7N5_9ASCO</name>
<comment type="caution">
    <text evidence="2">The sequence shown here is derived from an EMBL/GenBank/DDBJ whole genome shotgun (WGS) entry which is preliminary data.</text>
</comment>
<evidence type="ECO:0000313" key="3">
    <source>
        <dbReference type="Proteomes" id="UP001498771"/>
    </source>
</evidence>
<dbReference type="EMBL" id="JBBJBU010000004">
    <property type="protein sequence ID" value="KAK7205845.1"/>
    <property type="molecule type" value="Genomic_DNA"/>
</dbReference>
<keyword evidence="3" id="KW-1185">Reference proteome</keyword>
<keyword evidence="1" id="KW-0812">Transmembrane</keyword>
<gene>
    <name evidence="2" type="ORF">BZA70DRAFT_144304</name>
</gene>
<reference evidence="2 3" key="1">
    <citation type="submission" date="2024-03" db="EMBL/GenBank/DDBJ databases">
        <title>Genome-scale model development and genomic sequencing of the oleaginous clade Lipomyces.</title>
        <authorList>
            <consortium name="Lawrence Berkeley National Laboratory"/>
            <person name="Czajka J.J."/>
            <person name="Han Y."/>
            <person name="Kim J."/>
            <person name="Mondo S.J."/>
            <person name="Hofstad B.A."/>
            <person name="Robles A."/>
            <person name="Haridas S."/>
            <person name="Riley R."/>
            <person name="LaButti K."/>
            <person name="Pangilinan J."/>
            <person name="Andreopoulos W."/>
            <person name="Lipzen A."/>
            <person name="Yan J."/>
            <person name="Wang M."/>
            <person name="Ng V."/>
            <person name="Grigoriev I.V."/>
            <person name="Spatafora J.W."/>
            <person name="Magnuson J.K."/>
            <person name="Baker S.E."/>
            <person name="Pomraning K.R."/>
        </authorList>
    </citation>
    <scope>NUCLEOTIDE SEQUENCE [LARGE SCALE GENOMIC DNA]</scope>
    <source>
        <strain evidence="2 3">Phaff 52-87</strain>
    </source>
</reference>
<sequence length="188" mass="21475">MHYERSIGNLFTHICAVIAAVADIEFVCFDCRRRSRRRGFASKLTARASHPNSHEETTISCPDFDVLFYSYLDNFSRAFLYVHVHVHDHVLWSRARAAHALQMFPNCPRLKSASATAAMGEALSSNTSSMQLGRECFLCGARGARRIWMLSEESFYLRIADVELQTQRDYWSKDTEGSTGIRRASSRR</sequence>
<evidence type="ECO:0000256" key="1">
    <source>
        <dbReference type="SAM" id="Phobius"/>
    </source>
</evidence>